<dbReference type="PANTHER" id="PTHR16128">
    <property type="entry name" value="FAD/NAD(P)-BINDING OXIDOREDUCTASE FAMILY PROTEIN"/>
    <property type="match status" value="1"/>
</dbReference>
<accession>A0A916YV83</accession>
<dbReference type="PANTHER" id="PTHR16128:SF5">
    <property type="entry name" value="FAD_NAD(P)-BINDING OXIDOREDUCTASE FAMILY PROTEIN"/>
    <property type="match status" value="1"/>
</dbReference>
<dbReference type="Gene3D" id="3.50.50.60">
    <property type="entry name" value="FAD/NAD(P)-binding domain"/>
    <property type="match status" value="1"/>
</dbReference>
<protein>
    <recommendedName>
        <fullName evidence="1">Amine oxidase domain-containing protein</fullName>
    </recommendedName>
</protein>
<dbReference type="PROSITE" id="PS51257">
    <property type="entry name" value="PROKAR_LIPOPROTEIN"/>
    <property type="match status" value="1"/>
</dbReference>
<gene>
    <name evidence="2" type="ORF">GCM10010990_09740</name>
</gene>
<dbReference type="InterPro" id="IPR002937">
    <property type="entry name" value="Amino_oxidase"/>
</dbReference>
<dbReference type="InterPro" id="IPR036188">
    <property type="entry name" value="FAD/NAD-bd_sf"/>
</dbReference>
<sequence>MKVAIVGAGIAGLACADRLAAHGCAVRLFDKGRGFGGRMSTRRMETPLGDAYFDHGAQYFTARDLRFRKLVEQWQSHGLVAPWPAAGSDALVGVPGMNAVVRHMARAHDAQVGTTVKAIERVDGYWYVRSDRDRDGPFDTIVLAVPAEQAAPLLSLHDFAMGRAALRRHSMPCWTAMLAFDRPLPVADDVLRGDGIVQWAARNNAKPGRTGPESWVVQASADWSAQTCEEEPANILPRLVSAFEEQFDLSLPEPLAAAAHRWRFARAPGTGDEILWNRDRQLGACGDWLIGPRVECAWLSGHLLGDAIAASVSVALQAR</sequence>
<dbReference type="Proteomes" id="UP000612349">
    <property type="component" value="Unassembled WGS sequence"/>
</dbReference>
<feature type="domain" description="Amine oxidase" evidence="1">
    <location>
        <begin position="88"/>
        <end position="263"/>
    </location>
</feature>
<evidence type="ECO:0000313" key="2">
    <source>
        <dbReference type="EMBL" id="GGD62375.1"/>
    </source>
</evidence>
<proteinExistence type="predicted"/>
<dbReference type="EMBL" id="BMIP01000002">
    <property type="protein sequence ID" value="GGD62375.1"/>
    <property type="molecule type" value="Genomic_DNA"/>
</dbReference>
<comment type="caution">
    <text evidence="2">The sequence shown here is derived from an EMBL/GenBank/DDBJ whole genome shotgun (WGS) entry which is preliminary data.</text>
</comment>
<dbReference type="PRINTS" id="PR00419">
    <property type="entry name" value="ADXRDTASE"/>
</dbReference>
<name>A0A916YV83_9SPHN</name>
<evidence type="ECO:0000259" key="1">
    <source>
        <dbReference type="Pfam" id="PF01593"/>
    </source>
</evidence>
<keyword evidence="3" id="KW-1185">Reference proteome</keyword>
<reference evidence="2" key="2">
    <citation type="submission" date="2020-09" db="EMBL/GenBank/DDBJ databases">
        <authorList>
            <person name="Sun Q."/>
            <person name="Zhou Y."/>
        </authorList>
    </citation>
    <scope>NUCLEOTIDE SEQUENCE</scope>
    <source>
        <strain evidence="2">CGMCC 1.15360</strain>
    </source>
</reference>
<dbReference type="OrthoDB" id="5792777at2"/>
<dbReference type="SUPFAM" id="SSF51905">
    <property type="entry name" value="FAD/NAD(P)-binding domain"/>
    <property type="match status" value="1"/>
</dbReference>
<dbReference type="GO" id="GO:0016491">
    <property type="term" value="F:oxidoreductase activity"/>
    <property type="evidence" value="ECO:0007669"/>
    <property type="project" value="InterPro"/>
</dbReference>
<dbReference type="Pfam" id="PF13450">
    <property type="entry name" value="NAD_binding_8"/>
    <property type="match status" value="1"/>
</dbReference>
<evidence type="ECO:0000313" key="3">
    <source>
        <dbReference type="Proteomes" id="UP000612349"/>
    </source>
</evidence>
<dbReference type="RefSeq" id="WP_082922542.1">
    <property type="nucleotide sequence ID" value="NZ_BMIP01000002.1"/>
</dbReference>
<dbReference type="Pfam" id="PF01593">
    <property type="entry name" value="Amino_oxidase"/>
    <property type="match status" value="1"/>
</dbReference>
<dbReference type="Gene3D" id="3.90.660.10">
    <property type="match status" value="1"/>
</dbReference>
<reference evidence="2" key="1">
    <citation type="journal article" date="2014" name="Int. J. Syst. Evol. Microbiol.">
        <title>Complete genome sequence of Corynebacterium casei LMG S-19264T (=DSM 44701T), isolated from a smear-ripened cheese.</title>
        <authorList>
            <consortium name="US DOE Joint Genome Institute (JGI-PGF)"/>
            <person name="Walter F."/>
            <person name="Albersmeier A."/>
            <person name="Kalinowski J."/>
            <person name="Ruckert C."/>
        </authorList>
    </citation>
    <scope>NUCLEOTIDE SEQUENCE</scope>
    <source>
        <strain evidence="2">CGMCC 1.15360</strain>
    </source>
</reference>
<dbReference type="AlphaFoldDB" id="A0A916YV83"/>
<organism evidence="2 3">
    <name type="scientific">Croceicoccus mobilis</name>
    <dbReference type="NCBI Taxonomy" id="1703339"/>
    <lineage>
        <taxon>Bacteria</taxon>
        <taxon>Pseudomonadati</taxon>
        <taxon>Pseudomonadota</taxon>
        <taxon>Alphaproteobacteria</taxon>
        <taxon>Sphingomonadales</taxon>
        <taxon>Erythrobacteraceae</taxon>
        <taxon>Croceicoccus</taxon>
    </lineage>
</organism>